<dbReference type="PANTHER" id="PTHR13903:SF8">
    <property type="entry name" value="PIRIN"/>
    <property type="match status" value="1"/>
</dbReference>
<dbReference type="Proteomes" id="UP000189627">
    <property type="component" value="Chromosome 1"/>
</dbReference>
<evidence type="ECO:0000256" key="3">
    <source>
        <dbReference type="SAM" id="MobiDB-lite"/>
    </source>
</evidence>
<dbReference type="InterPro" id="IPR014710">
    <property type="entry name" value="RmlC-like_jellyroll"/>
</dbReference>
<protein>
    <submittedName>
        <fullName evidence="5">Pirin family protein</fullName>
    </submittedName>
</protein>
<dbReference type="OrthoDB" id="321327at2"/>
<evidence type="ECO:0000259" key="4">
    <source>
        <dbReference type="Pfam" id="PF02678"/>
    </source>
</evidence>
<dbReference type="InterPro" id="IPR003829">
    <property type="entry name" value="Pirin_N_dom"/>
</dbReference>
<feature type="domain" description="Pirin N-terminal" evidence="4">
    <location>
        <begin position="53"/>
        <end position="136"/>
    </location>
</feature>
<dbReference type="Gene3D" id="2.60.120.10">
    <property type="entry name" value="Jelly Rolls"/>
    <property type="match status" value="1"/>
</dbReference>
<dbReference type="PANTHER" id="PTHR13903">
    <property type="entry name" value="PIRIN-RELATED"/>
    <property type="match status" value="1"/>
</dbReference>
<feature type="region of interest" description="Disordered" evidence="3">
    <location>
        <begin position="1"/>
        <end position="24"/>
    </location>
</feature>
<evidence type="ECO:0000313" key="5">
    <source>
        <dbReference type="EMBL" id="AQV94269.1"/>
    </source>
</evidence>
<accession>A0A1U9UNV6</accession>
<name>A0A1U9UNV6_CUPNE</name>
<organism evidence="5 6">
    <name type="scientific">Cupriavidus necator</name>
    <name type="common">Alcaligenes eutrophus</name>
    <name type="synonym">Ralstonia eutropha</name>
    <dbReference type="NCBI Taxonomy" id="106590"/>
    <lineage>
        <taxon>Bacteria</taxon>
        <taxon>Pseudomonadati</taxon>
        <taxon>Pseudomonadota</taxon>
        <taxon>Betaproteobacteria</taxon>
        <taxon>Burkholderiales</taxon>
        <taxon>Burkholderiaceae</taxon>
        <taxon>Cupriavidus</taxon>
    </lineage>
</organism>
<reference evidence="6" key="1">
    <citation type="submission" date="2017-02" db="EMBL/GenBank/DDBJ databases">
        <title>Complete genome sequence of Cupriavidus necator strain NH9, a 3-chlorobenzoate degrader.</title>
        <authorList>
            <person name="Moriuchi R."/>
            <person name="Dohra H."/>
            <person name="Ogawa N."/>
        </authorList>
    </citation>
    <scope>NUCLEOTIDE SEQUENCE [LARGE SCALE GENOMIC DNA]</scope>
    <source>
        <strain evidence="6">NH9</strain>
    </source>
</reference>
<proteinExistence type="inferred from homology"/>
<dbReference type="InterPro" id="IPR012093">
    <property type="entry name" value="Pirin"/>
</dbReference>
<dbReference type="RefSeq" id="WP_078196526.1">
    <property type="nucleotide sequence ID" value="NZ_CP017757.2"/>
</dbReference>
<dbReference type="AlphaFoldDB" id="A0A1U9UNV6"/>
<dbReference type="InterPro" id="IPR011051">
    <property type="entry name" value="RmlC_Cupin_sf"/>
</dbReference>
<evidence type="ECO:0000313" key="6">
    <source>
        <dbReference type="Proteomes" id="UP000189627"/>
    </source>
</evidence>
<evidence type="ECO:0000256" key="2">
    <source>
        <dbReference type="RuleBase" id="RU003457"/>
    </source>
</evidence>
<sequence length="294" mass="31890">MTYVTQSTDKHSGAAAAETAVPDPTRRVVIRSKGRQHGPVTRLMSPGDIGGLTRPFVFLDYFDFTPEGDAMFPMHPHSGIATTTILLSGNMVYEDTTGASGVLEAGSIEWLNAGGGVWHDASPFDRTRFRGYQLWVALPPEMENGPPSSQYLPPEAVVSAGPARVILGQYGGARSPVHAPVGMECLHVRLEAGQRWRYVPPAGHTVAWAHVSKGAPRMAGTFVQNELVVFNESDDVIDIVAHEAAEFILASARKHDHDLVLGHYSVHTHAEALHPGESRIAQIGEQLRARGRIR</sequence>
<dbReference type="SUPFAM" id="SSF51182">
    <property type="entry name" value="RmlC-like cupins"/>
    <property type="match status" value="1"/>
</dbReference>
<dbReference type="EMBL" id="CP017757">
    <property type="protein sequence ID" value="AQV94269.1"/>
    <property type="molecule type" value="Genomic_DNA"/>
</dbReference>
<evidence type="ECO:0000256" key="1">
    <source>
        <dbReference type="ARBA" id="ARBA00008416"/>
    </source>
</evidence>
<comment type="similarity">
    <text evidence="1 2">Belongs to the pirin family.</text>
</comment>
<dbReference type="PIRSF" id="PIRSF006232">
    <property type="entry name" value="Pirin"/>
    <property type="match status" value="1"/>
</dbReference>
<dbReference type="Pfam" id="PF02678">
    <property type="entry name" value="Pirin"/>
    <property type="match status" value="1"/>
</dbReference>
<dbReference type="KEGG" id="cuh:BJN34_10250"/>
<gene>
    <name evidence="5" type="ORF">BJN34_10250</name>
</gene>